<dbReference type="AlphaFoldDB" id="C6XLP8"/>
<accession>C6XLP8</accession>
<dbReference type="Proteomes" id="UP000002745">
    <property type="component" value="Chromosome"/>
</dbReference>
<dbReference type="HOGENOM" id="CLU_328670_0_0_5"/>
<keyword evidence="2" id="KW-0812">Transmembrane</keyword>
<reference evidence="4" key="1">
    <citation type="journal article" date="2011" name="J. Bacteriol.">
        <title>Genome sequences of eight morphologically diverse alphaproteobacteria.</title>
        <authorList>
            <consortium name="US DOE Joint Genome Institute"/>
            <person name="Brown P.J."/>
            <person name="Kysela D.T."/>
            <person name="Buechlein A."/>
            <person name="Hemmerich C."/>
            <person name="Brun Y.V."/>
        </authorList>
    </citation>
    <scope>NUCLEOTIDE SEQUENCE [LARGE SCALE GENOMIC DNA]</scope>
    <source>
        <strain evidence="4">ATCC 49814 / DSM 5838 / IFAM 1418</strain>
    </source>
</reference>
<dbReference type="OrthoDB" id="9830667at2"/>
<feature type="compositionally biased region" description="Acidic residues" evidence="1">
    <location>
        <begin position="662"/>
        <end position="671"/>
    </location>
</feature>
<protein>
    <submittedName>
        <fullName evidence="3">AAA ATPase containing von Willebrand factor type A (VWA) like domain</fullName>
    </submittedName>
</protein>
<feature type="compositionally biased region" description="Low complexity" evidence="1">
    <location>
        <begin position="208"/>
        <end position="218"/>
    </location>
</feature>
<dbReference type="STRING" id="582402.Hbal_0252"/>
<keyword evidence="4" id="KW-1185">Reference proteome</keyword>
<feature type="region of interest" description="Disordered" evidence="1">
    <location>
        <begin position="662"/>
        <end position="696"/>
    </location>
</feature>
<feature type="region of interest" description="Disordered" evidence="1">
    <location>
        <begin position="507"/>
        <end position="616"/>
    </location>
</feature>
<evidence type="ECO:0000256" key="2">
    <source>
        <dbReference type="SAM" id="Phobius"/>
    </source>
</evidence>
<feature type="region of interest" description="Disordered" evidence="1">
    <location>
        <begin position="81"/>
        <end position="104"/>
    </location>
</feature>
<feature type="compositionally biased region" description="Acidic residues" evidence="1">
    <location>
        <begin position="421"/>
        <end position="432"/>
    </location>
</feature>
<feature type="region of interest" description="Disordered" evidence="1">
    <location>
        <begin position="146"/>
        <end position="181"/>
    </location>
</feature>
<name>C6XLP8_HIRBI</name>
<organism evidence="3 4">
    <name type="scientific">Hirschia baltica (strain ATCC 49814 / DSM 5838 / IFAM 1418)</name>
    <dbReference type="NCBI Taxonomy" id="582402"/>
    <lineage>
        <taxon>Bacteria</taxon>
        <taxon>Pseudomonadati</taxon>
        <taxon>Pseudomonadota</taxon>
        <taxon>Alphaproteobacteria</taxon>
        <taxon>Hyphomonadales</taxon>
        <taxon>Hyphomonadaceae</taxon>
        <taxon>Hirschia</taxon>
    </lineage>
</organism>
<keyword evidence="2" id="KW-0472">Membrane</keyword>
<dbReference type="EMBL" id="CP001678">
    <property type="protein sequence ID" value="ACT57954.1"/>
    <property type="molecule type" value="Genomic_DNA"/>
</dbReference>
<feature type="compositionally biased region" description="Acidic residues" evidence="1">
    <location>
        <begin position="682"/>
        <end position="696"/>
    </location>
</feature>
<feature type="region of interest" description="Disordered" evidence="1">
    <location>
        <begin position="194"/>
        <end position="223"/>
    </location>
</feature>
<feature type="compositionally biased region" description="Basic and acidic residues" evidence="1">
    <location>
        <begin position="164"/>
        <end position="174"/>
    </location>
</feature>
<proteinExistence type="predicted"/>
<sequence length="874" mass="95911">MIRALQLLSGLLLAIGGGWFIWLRKDSPGGVFNVTDTETLWLVAVGLVLTLLGLVLFLMGLSPRAKIEQINWRYPEPAPEIDLSGPAFADQDTQNEPHPHERPSWLQEAAEDLDRPRATEQDNANSTDSIIGATALGVAGGVAANTLRSKEDEQEDYSEGPAYPRDELPFERPRFGASDLEDTSDIKLVEEPMDFHNTSGQSPDSEDTSSSTTFDTPSNVSQEEQVIEEFASEMDTEFNDDDIETLALEAANAAMDEADTDADTIIEENENHSSDEDEAEVIDEDDAFEKQLGALTAKAVASTGGSAAIFALNEKPEHETEPVEIEGFETDFDLDVDEKEPDVEHENLDIETLETRTDELGSNSPISNLEPIEHLDLESIKELEPVTITDNAEISEEPLDIVEESALESDVIEELEPVETLDEVELDNEDQSTETTTSEDLSEKDEISATIEEFNSEIEALSPTQDLASFTADDLPELDTTEIDAFELESELPDIEVSEVEPLSITEAQANEEGINSEEETISEVSLEEADETPLEASFEDEEALETETLEEPLEIADVELPELEEEAELDVSGLNEDEPLLENSTPENSDEDLDTLNLSETSLEGETDASPLENVELEELSDIEELDASIDEQTELETDEVSDISDVSDLNVLEEIELEELPEEASEDEATIQNIDIKDVDIEEPDDLPEDDLPEIEDVEALDELETIDSLAELEIIEDSETAPELAASSSKPMDIQTLAETTMSGPHHEMSDEDHTSSELPPPAPISDSSVDFESGTYPRLQPIRDALDSGQLENADTLLADIRRSLVQEGDENTPELAELTALAGDHAAASGRPGGAKWLWRLALQRFGEADAIESAAAKAVSERLRQFEH</sequence>
<dbReference type="RefSeq" id="WP_012778112.1">
    <property type="nucleotide sequence ID" value="NC_012982.1"/>
</dbReference>
<evidence type="ECO:0000313" key="4">
    <source>
        <dbReference type="Proteomes" id="UP000002745"/>
    </source>
</evidence>
<dbReference type="KEGG" id="hba:Hbal_0252"/>
<feature type="region of interest" description="Disordered" evidence="1">
    <location>
        <begin position="421"/>
        <end position="445"/>
    </location>
</feature>
<feature type="transmembrane region" description="Helical" evidence="2">
    <location>
        <begin position="40"/>
        <end position="61"/>
    </location>
</feature>
<feature type="compositionally biased region" description="Acidic residues" evidence="1">
    <location>
        <begin position="515"/>
        <end position="581"/>
    </location>
</feature>
<feature type="compositionally biased region" description="Basic and acidic residues" evidence="1">
    <location>
        <begin position="748"/>
        <end position="759"/>
    </location>
</feature>
<feature type="region of interest" description="Disordered" evidence="1">
    <location>
        <begin position="715"/>
        <end position="791"/>
    </location>
</feature>
<gene>
    <name evidence="3" type="ordered locus">Hbal_0252</name>
</gene>
<evidence type="ECO:0000313" key="3">
    <source>
        <dbReference type="EMBL" id="ACT57954.1"/>
    </source>
</evidence>
<evidence type="ECO:0000256" key="1">
    <source>
        <dbReference type="SAM" id="MobiDB-lite"/>
    </source>
</evidence>
<keyword evidence="2" id="KW-1133">Transmembrane helix</keyword>